<sequence length="145" mass="16446">MPKIRVSKWVAAPKAVVFPLAAAMEDYPKFMRNVKEVRIINREHNYAISAWKTEVDGRMICWLEEDRFYPEQGQIDYKLISGDLKKFEGSWVIEDKDGGSLVSLTVDFELGVPALAPLLNPILSKKTKENCLAMLEGIAGYVNRL</sequence>
<organism evidence="2 3">
    <name type="scientific">Carboxydocella sporoproducens DSM 16521</name>
    <dbReference type="NCBI Taxonomy" id="1121270"/>
    <lineage>
        <taxon>Bacteria</taxon>
        <taxon>Bacillati</taxon>
        <taxon>Bacillota</taxon>
        <taxon>Clostridia</taxon>
        <taxon>Eubacteriales</taxon>
        <taxon>Clostridiales Family XVI. Incertae Sedis</taxon>
        <taxon>Carboxydocella</taxon>
    </lineage>
</organism>
<dbReference type="RefSeq" id="WP_078665488.1">
    <property type="nucleotide sequence ID" value="NZ_FUXM01000014.1"/>
</dbReference>
<evidence type="ECO:0000313" key="3">
    <source>
        <dbReference type="Proteomes" id="UP000189933"/>
    </source>
</evidence>
<proteinExistence type="predicted"/>
<dbReference type="SUPFAM" id="SSF55961">
    <property type="entry name" value="Bet v1-like"/>
    <property type="match status" value="1"/>
</dbReference>
<feature type="domain" description="Coenzyme Q-binding protein COQ10 START" evidence="1">
    <location>
        <begin position="10"/>
        <end position="130"/>
    </location>
</feature>
<dbReference type="Pfam" id="PF03364">
    <property type="entry name" value="Polyketide_cyc"/>
    <property type="match status" value="1"/>
</dbReference>
<accession>A0A1T4PV59</accession>
<reference evidence="3" key="1">
    <citation type="submission" date="2017-02" db="EMBL/GenBank/DDBJ databases">
        <authorList>
            <person name="Varghese N."/>
            <person name="Submissions S."/>
        </authorList>
    </citation>
    <scope>NUCLEOTIDE SEQUENCE [LARGE SCALE GENOMIC DNA]</scope>
    <source>
        <strain evidence="3">DSM 16521</strain>
    </source>
</reference>
<dbReference type="OrthoDB" id="9795669at2"/>
<dbReference type="InterPro" id="IPR005031">
    <property type="entry name" value="COQ10_START"/>
</dbReference>
<keyword evidence="3" id="KW-1185">Reference proteome</keyword>
<name>A0A1T4PV59_9FIRM</name>
<protein>
    <submittedName>
        <fullName evidence="2">Ribosome association toxin PasT (RatA) of the RatAB toxin-antitoxin module</fullName>
    </submittedName>
</protein>
<evidence type="ECO:0000313" key="2">
    <source>
        <dbReference type="EMBL" id="SJZ95393.1"/>
    </source>
</evidence>
<dbReference type="InterPro" id="IPR023393">
    <property type="entry name" value="START-like_dom_sf"/>
</dbReference>
<dbReference type="Proteomes" id="UP000189933">
    <property type="component" value="Unassembled WGS sequence"/>
</dbReference>
<gene>
    <name evidence="2" type="ORF">SAMN02745885_01417</name>
</gene>
<dbReference type="Gene3D" id="3.30.530.20">
    <property type="match status" value="1"/>
</dbReference>
<evidence type="ECO:0000259" key="1">
    <source>
        <dbReference type="Pfam" id="PF03364"/>
    </source>
</evidence>
<dbReference type="AlphaFoldDB" id="A0A1T4PV59"/>
<dbReference type="EMBL" id="FUXM01000014">
    <property type="protein sequence ID" value="SJZ95393.1"/>
    <property type="molecule type" value="Genomic_DNA"/>
</dbReference>